<organism evidence="3 4">
    <name type="scientific">Streptomyces taklimakanensis</name>
    <dbReference type="NCBI Taxonomy" id="2569853"/>
    <lineage>
        <taxon>Bacteria</taxon>
        <taxon>Bacillati</taxon>
        <taxon>Actinomycetota</taxon>
        <taxon>Actinomycetes</taxon>
        <taxon>Kitasatosporales</taxon>
        <taxon>Streptomycetaceae</taxon>
        <taxon>Streptomyces</taxon>
    </lineage>
</organism>
<dbReference type="EMBL" id="WIXO01000001">
    <property type="protein sequence ID" value="MTE22404.1"/>
    <property type="molecule type" value="Genomic_DNA"/>
</dbReference>
<feature type="region of interest" description="Disordered" evidence="1">
    <location>
        <begin position="25"/>
        <end position="51"/>
    </location>
</feature>
<keyword evidence="4" id="KW-1185">Reference proteome</keyword>
<keyword evidence="2" id="KW-0732">Signal</keyword>
<feature type="chain" id="PRO_5039201832" evidence="2">
    <location>
        <begin position="22"/>
        <end position="51"/>
    </location>
</feature>
<dbReference type="RefSeq" id="WP_155072889.1">
    <property type="nucleotide sequence ID" value="NZ_WIXO01000001.1"/>
</dbReference>
<dbReference type="Proteomes" id="UP000473014">
    <property type="component" value="Unassembled WGS sequence"/>
</dbReference>
<name>A0A6G2BJL2_9ACTN</name>
<evidence type="ECO:0000256" key="2">
    <source>
        <dbReference type="SAM" id="SignalP"/>
    </source>
</evidence>
<evidence type="ECO:0000313" key="3">
    <source>
        <dbReference type="EMBL" id="MTE22404.1"/>
    </source>
</evidence>
<feature type="signal peptide" evidence="2">
    <location>
        <begin position="1"/>
        <end position="21"/>
    </location>
</feature>
<dbReference type="AlphaFoldDB" id="A0A6G2BJL2"/>
<feature type="compositionally biased region" description="Low complexity" evidence="1">
    <location>
        <begin position="25"/>
        <end position="34"/>
    </location>
</feature>
<proteinExistence type="predicted"/>
<evidence type="ECO:0000313" key="4">
    <source>
        <dbReference type="Proteomes" id="UP000473014"/>
    </source>
</evidence>
<protein>
    <submittedName>
        <fullName evidence="3">Uncharacterized protein</fullName>
    </submittedName>
</protein>
<comment type="caution">
    <text evidence="3">The sequence shown here is derived from an EMBL/GenBank/DDBJ whole genome shotgun (WGS) entry which is preliminary data.</text>
</comment>
<evidence type="ECO:0000256" key="1">
    <source>
        <dbReference type="SAM" id="MobiDB-lite"/>
    </source>
</evidence>
<gene>
    <name evidence="3" type="ORF">F0L17_25540</name>
</gene>
<reference evidence="3 4" key="1">
    <citation type="submission" date="2019-11" db="EMBL/GenBank/DDBJ databases">
        <authorList>
            <person name="Yuan L."/>
        </authorList>
    </citation>
    <scope>NUCLEOTIDE SEQUENCE [LARGE SCALE GENOMIC DNA]</scope>
    <source>
        <strain evidence="3 4">TRM43335</strain>
    </source>
</reference>
<accession>A0A6G2BJL2</accession>
<sequence>MNFQGFTCTVVALLLAGSAGSGVQPAASASTPAPVTMVASEAEPEGSWGWD</sequence>